<dbReference type="InterPro" id="IPR006225">
    <property type="entry name" value="PsdUridine_synth_RluC/D"/>
</dbReference>
<dbReference type="InterPro" id="IPR020103">
    <property type="entry name" value="PsdUridine_synth_cat_dom_sf"/>
</dbReference>
<evidence type="ECO:0000313" key="5">
    <source>
        <dbReference type="EMBL" id="MDQ0153917.1"/>
    </source>
</evidence>
<dbReference type="Gene3D" id="3.30.2350.10">
    <property type="entry name" value="Pseudouridine synthase"/>
    <property type="match status" value="1"/>
</dbReference>
<keyword evidence="3 5" id="KW-0413">Isomerase</keyword>
<gene>
    <name evidence="5" type="ORF">J2S07_000215</name>
</gene>
<dbReference type="SUPFAM" id="SSF55120">
    <property type="entry name" value="Pseudouridine synthase"/>
    <property type="match status" value="1"/>
</dbReference>
<dbReference type="InterPro" id="IPR006145">
    <property type="entry name" value="PsdUridine_synth_RsuA/RluA"/>
</dbReference>
<evidence type="ECO:0000313" key="6">
    <source>
        <dbReference type="Proteomes" id="UP001231362"/>
    </source>
</evidence>
<comment type="function">
    <text evidence="3">Responsible for synthesis of pseudouridine from uracil.</text>
</comment>
<reference evidence="5 6" key="1">
    <citation type="submission" date="2023-07" db="EMBL/GenBank/DDBJ databases">
        <title>Genomic Encyclopedia of Type Strains, Phase IV (KMG-IV): sequencing the most valuable type-strain genomes for metagenomic binning, comparative biology and taxonomic classification.</title>
        <authorList>
            <person name="Goeker M."/>
        </authorList>
    </citation>
    <scope>NUCLEOTIDE SEQUENCE [LARGE SCALE GENOMIC DNA]</scope>
    <source>
        <strain evidence="5 6">DSM 23948</strain>
    </source>
</reference>
<protein>
    <recommendedName>
        <fullName evidence="3">Pseudouridine synthase</fullName>
        <ecNumber evidence="3">5.4.99.-</ecNumber>
    </recommendedName>
</protein>
<dbReference type="InterPro" id="IPR006224">
    <property type="entry name" value="PsdUridine_synth_RluA-like_CS"/>
</dbReference>
<name>A0ABT9UZ16_9BACL</name>
<evidence type="ECO:0000259" key="4">
    <source>
        <dbReference type="Pfam" id="PF00849"/>
    </source>
</evidence>
<organism evidence="5 6">
    <name type="scientific">Anoxybacillus andreesenii</name>
    <dbReference type="NCBI Taxonomy" id="1325932"/>
    <lineage>
        <taxon>Bacteria</taxon>
        <taxon>Bacillati</taxon>
        <taxon>Bacillota</taxon>
        <taxon>Bacilli</taxon>
        <taxon>Bacillales</taxon>
        <taxon>Anoxybacillaceae</taxon>
        <taxon>Anoxybacillus</taxon>
    </lineage>
</organism>
<dbReference type="InterPro" id="IPR050188">
    <property type="entry name" value="RluA_PseudoU_synthase"/>
</dbReference>
<evidence type="ECO:0000256" key="1">
    <source>
        <dbReference type="ARBA" id="ARBA00000073"/>
    </source>
</evidence>
<accession>A0ABT9UZ16</accession>
<evidence type="ECO:0000256" key="3">
    <source>
        <dbReference type="RuleBase" id="RU362028"/>
    </source>
</evidence>
<dbReference type="PROSITE" id="PS01129">
    <property type="entry name" value="PSI_RLU"/>
    <property type="match status" value="1"/>
</dbReference>
<dbReference type="GO" id="GO:0160140">
    <property type="term" value="F:23S rRNA pseudouridine(1911/1915/1917) synthase activity"/>
    <property type="evidence" value="ECO:0007669"/>
    <property type="project" value="UniProtKB-EC"/>
</dbReference>
<comment type="catalytic activity">
    <reaction evidence="1 3">
        <text>a uridine in RNA = a pseudouridine in RNA</text>
        <dbReference type="Rhea" id="RHEA:48348"/>
        <dbReference type="Rhea" id="RHEA-COMP:12068"/>
        <dbReference type="Rhea" id="RHEA-COMP:12069"/>
        <dbReference type="ChEBI" id="CHEBI:65314"/>
        <dbReference type="ChEBI" id="CHEBI:65315"/>
    </reaction>
</comment>
<dbReference type="PANTHER" id="PTHR21600:SF35">
    <property type="entry name" value="PSEUDOURIDINE SYNTHASE"/>
    <property type="match status" value="1"/>
</dbReference>
<dbReference type="Proteomes" id="UP001231362">
    <property type="component" value="Unassembled WGS sequence"/>
</dbReference>
<comment type="caution">
    <text evidence="5">The sequence shown here is derived from an EMBL/GenBank/DDBJ whole genome shotgun (WGS) entry which is preliminary data.</text>
</comment>
<dbReference type="EMBL" id="JAUSTU010000001">
    <property type="protein sequence ID" value="MDQ0153917.1"/>
    <property type="molecule type" value="Genomic_DNA"/>
</dbReference>
<dbReference type="NCBIfam" id="TIGR00005">
    <property type="entry name" value="rluA_subfam"/>
    <property type="match status" value="1"/>
</dbReference>
<sequence length="299" mass="34001">MTNFTLEWTIMPADHGKLVRDFLQEQEISKAALTDIKFAGGAIQLNGEEVTVRRVLTAGDRLKVTFPEELKSESMDGEELPLEILYEDAYLLVLNKPSGMNTIPSREHPYGSLANGVVGYYEKINLAATVHIVTRLDRDTSGLVLIAKHRHIHHLFSKQQQEGQVKREYEAFCEGFFPQLEGTIEKPIGRKKDSIIEREVQIGGQYACTHYQVVKQYPAFAHVRLRLETGRTHQIRVHLSHMGHPLLGDDLYGGNRIKIQRQALHCSQLSFNHPIDKEILWFESPLPPDMRQLLASSSI</sequence>
<dbReference type="CDD" id="cd02869">
    <property type="entry name" value="PseudoU_synth_RluA_like"/>
    <property type="match status" value="1"/>
</dbReference>
<keyword evidence="6" id="KW-1185">Reference proteome</keyword>
<dbReference type="EC" id="5.4.99.-" evidence="3"/>
<dbReference type="PANTHER" id="PTHR21600">
    <property type="entry name" value="MITOCHONDRIAL RNA PSEUDOURIDINE SYNTHASE"/>
    <property type="match status" value="1"/>
</dbReference>
<feature type="domain" description="Pseudouridine synthase RsuA/RluA-like" evidence="4">
    <location>
        <begin position="90"/>
        <end position="241"/>
    </location>
</feature>
<dbReference type="Pfam" id="PF00849">
    <property type="entry name" value="PseudoU_synth_2"/>
    <property type="match status" value="1"/>
</dbReference>
<proteinExistence type="inferred from homology"/>
<comment type="similarity">
    <text evidence="2 3">Belongs to the pseudouridine synthase RluA family.</text>
</comment>
<evidence type="ECO:0000256" key="2">
    <source>
        <dbReference type="ARBA" id="ARBA00010876"/>
    </source>
</evidence>